<dbReference type="CDD" id="cd21189">
    <property type="entry name" value="CH_PLEC-like_rpt2"/>
    <property type="match status" value="1"/>
</dbReference>
<dbReference type="Pfam" id="PF00307">
    <property type="entry name" value="CH"/>
    <property type="match status" value="1"/>
</dbReference>
<dbReference type="Pfam" id="PF21020">
    <property type="entry name" value="Spectrin_4"/>
    <property type="match status" value="1"/>
</dbReference>
<dbReference type="AlphaFoldDB" id="A0A6P4ZUD2"/>
<dbReference type="GO" id="GO:0031122">
    <property type="term" value="P:cytoplasmic microtubule organization"/>
    <property type="evidence" value="ECO:0007669"/>
    <property type="project" value="TreeGrafter"/>
</dbReference>
<sequence>MDNTPVKKRRRLTDTSPSRTPSVTARKGLAFTSPGRSHAGKSPSQAAARRLVKKSIVVLSPRASRSAAHRLLSPKEKDIKHRCGAWSEKETRALVEFVSMQTELWDPDLSNNDWPQIQDMDFWMKAAEYVSTEADTSFIRSDSPRAEAAVRPEASRPSCGACGSGPGTCVISRESHSPVFDDGSGSFPWHRTAAGGMAERGRTAGDPPGSPSRRWEGSSVQVLDPADRAVIWIADEQDQVQKKTFTKWVNKHLTKIIETLREPRGVPSAARAEEKISDIIVPGQPEDVLLMWSQRTLEGYPGVSVTNFSKSWRDGLAFSAIIHRHRPDLIDYKSLKKKSNKQNLENAFTLAEKEFGVTRLLDPEDVDVPSPDEKSIITYVSSLYDVFSEVPDIEQSLQDNEQALQFQDYNDCASSLLIWLRNTTAKMEDRNFPKMPDRLKTQLAELNRLRIEVLPAKAGEKEQLSGLHDYLENISIASRKFEVPEDLSTEKIQHAWDCLNLAIQDREKDLLQEIEKFERLRGVAEKVQKESKRCENILNTAEGKLREVDSSQLSPADAKQVFAEVEQQLQTCEGCIKEMFTDVQTLREGGYPQADPLQKKVFLLHERWVHLKNSLQTSSQARRFGEVPAQLRSPTGMSLSEVGEEGRLLQECLSWVQNKQSILESGEYGSDLPSVQRLLEEHREQHRVITEFKAKVDQCIANKSKLMGPKYHVYCEQLAKLEEAYPKLMDMSQKRLQYLESLLEFIRLATLELMWLNEREELELAREWDDKPVNITELDQHYE</sequence>
<dbReference type="Gene3D" id="1.10.418.10">
    <property type="entry name" value="Calponin-like domain"/>
    <property type="match status" value="2"/>
</dbReference>
<feature type="region of interest" description="Disordered" evidence="3">
    <location>
        <begin position="1"/>
        <end position="47"/>
    </location>
</feature>
<proteinExistence type="predicted"/>
<dbReference type="FunFam" id="1.10.418.10:FF:000001">
    <property type="entry name" value="Actinin alpha 1"/>
    <property type="match status" value="1"/>
</dbReference>
<name>A0A6P4ZUD2_BRABE</name>
<dbReference type="GO" id="GO:0030056">
    <property type="term" value="C:hemidesmosome"/>
    <property type="evidence" value="ECO:0007669"/>
    <property type="project" value="TreeGrafter"/>
</dbReference>
<dbReference type="PANTHER" id="PTHR23169:SF23">
    <property type="entry name" value="SHORT STOP, ISOFORM H"/>
    <property type="match status" value="1"/>
</dbReference>
<dbReference type="GO" id="GO:0016020">
    <property type="term" value="C:membrane"/>
    <property type="evidence" value="ECO:0007669"/>
    <property type="project" value="TreeGrafter"/>
</dbReference>
<dbReference type="GO" id="GO:0042060">
    <property type="term" value="P:wound healing"/>
    <property type="evidence" value="ECO:0007669"/>
    <property type="project" value="TreeGrafter"/>
</dbReference>
<organism evidence="5 6">
    <name type="scientific">Branchiostoma belcheri</name>
    <name type="common">Amphioxus</name>
    <dbReference type="NCBI Taxonomy" id="7741"/>
    <lineage>
        <taxon>Eukaryota</taxon>
        <taxon>Metazoa</taxon>
        <taxon>Chordata</taxon>
        <taxon>Cephalochordata</taxon>
        <taxon>Leptocardii</taxon>
        <taxon>Amphioxiformes</taxon>
        <taxon>Branchiostomatidae</taxon>
        <taxon>Branchiostoma</taxon>
    </lineage>
</organism>
<dbReference type="GO" id="GO:0045104">
    <property type="term" value="P:intermediate filament cytoskeleton organization"/>
    <property type="evidence" value="ECO:0007669"/>
    <property type="project" value="InterPro"/>
</dbReference>
<dbReference type="OrthoDB" id="18853at2759"/>
<dbReference type="InterPro" id="IPR002017">
    <property type="entry name" value="Spectrin_repeat"/>
</dbReference>
<dbReference type="InterPro" id="IPR001715">
    <property type="entry name" value="CH_dom"/>
</dbReference>
<dbReference type="KEGG" id="bbel:109476643"/>
<dbReference type="GO" id="GO:0005882">
    <property type="term" value="C:intermediate filament"/>
    <property type="evidence" value="ECO:0007669"/>
    <property type="project" value="TreeGrafter"/>
</dbReference>
<dbReference type="PROSITE" id="PS00019">
    <property type="entry name" value="ACTININ_1"/>
    <property type="match status" value="1"/>
</dbReference>
<feature type="compositionally biased region" description="Polar residues" evidence="3">
    <location>
        <begin position="14"/>
        <end position="23"/>
    </location>
</feature>
<feature type="domain" description="Calponin-homology (CH)" evidence="4">
    <location>
        <begin position="283"/>
        <end position="388"/>
    </location>
</feature>
<dbReference type="InterPro" id="IPR001589">
    <property type="entry name" value="Actinin_actin-bd_CS"/>
</dbReference>
<accession>A0A6P4ZUD2</accession>
<dbReference type="GeneID" id="109476643"/>
<evidence type="ECO:0000313" key="5">
    <source>
        <dbReference type="Proteomes" id="UP000515135"/>
    </source>
</evidence>
<evidence type="ECO:0000256" key="2">
    <source>
        <dbReference type="ARBA" id="ARBA00023203"/>
    </source>
</evidence>
<evidence type="ECO:0000259" key="4">
    <source>
        <dbReference type="PROSITE" id="PS50021"/>
    </source>
</evidence>
<evidence type="ECO:0000313" key="6">
    <source>
        <dbReference type="RefSeq" id="XP_019633206.1"/>
    </source>
</evidence>
<dbReference type="Proteomes" id="UP000515135">
    <property type="component" value="Unplaced"/>
</dbReference>
<dbReference type="RefSeq" id="XP_019633206.1">
    <property type="nucleotide sequence ID" value="XM_019777647.1"/>
</dbReference>
<dbReference type="SUPFAM" id="SSF47576">
    <property type="entry name" value="Calponin-homology domain, CH-domain"/>
    <property type="match status" value="1"/>
</dbReference>
<protein>
    <submittedName>
        <fullName evidence="6">Plectin-like</fullName>
    </submittedName>
</protein>
<dbReference type="InterPro" id="IPR036872">
    <property type="entry name" value="CH_dom_sf"/>
</dbReference>
<reference evidence="6" key="1">
    <citation type="submission" date="2025-08" db="UniProtKB">
        <authorList>
            <consortium name="RefSeq"/>
        </authorList>
    </citation>
    <scope>IDENTIFICATION</scope>
    <source>
        <tissue evidence="6">Gonad</tissue>
    </source>
</reference>
<dbReference type="GO" id="GO:0005198">
    <property type="term" value="F:structural molecule activity"/>
    <property type="evidence" value="ECO:0007669"/>
    <property type="project" value="TreeGrafter"/>
</dbReference>
<keyword evidence="5" id="KW-1185">Reference proteome</keyword>
<dbReference type="GO" id="GO:0005737">
    <property type="term" value="C:cytoplasm"/>
    <property type="evidence" value="ECO:0007669"/>
    <property type="project" value="TreeGrafter"/>
</dbReference>
<dbReference type="GO" id="GO:0003779">
    <property type="term" value="F:actin binding"/>
    <property type="evidence" value="ECO:0007669"/>
    <property type="project" value="UniProtKB-KW"/>
</dbReference>
<evidence type="ECO:0000256" key="1">
    <source>
        <dbReference type="ARBA" id="ARBA00022737"/>
    </source>
</evidence>
<dbReference type="SMART" id="SM00150">
    <property type="entry name" value="SPEC"/>
    <property type="match status" value="2"/>
</dbReference>
<dbReference type="PANTHER" id="PTHR23169">
    <property type="entry name" value="ENVOPLAKIN"/>
    <property type="match status" value="1"/>
</dbReference>
<keyword evidence="1" id="KW-0677">Repeat</keyword>
<dbReference type="SMART" id="SM00033">
    <property type="entry name" value="CH"/>
    <property type="match status" value="1"/>
</dbReference>
<keyword evidence="2" id="KW-0009">Actin-binding</keyword>
<feature type="non-terminal residue" evidence="6">
    <location>
        <position position="783"/>
    </location>
</feature>
<dbReference type="InterPro" id="IPR043197">
    <property type="entry name" value="Plakin"/>
</dbReference>
<feature type="region of interest" description="Disordered" evidence="3">
    <location>
        <begin position="196"/>
        <end position="218"/>
    </location>
</feature>
<dbReference type="SUPFAM" id="SSF46966">
    <property type="entry name" value="Spectrin repeat"/>
    <property type="match status" value="3"/>
</dbReference>
<evidence type="ECO:0000256" key="3">
    <source>
        <dbReference type="SAM" id="MobiDB-lite"/>
    </source>
</evidence>
<dbReference type="InterPro" id="IPR049538">
    <property type="entry name" value="PCN-like_spectrin-like_rpt"/>
</dbReference>
<dbReference type="Gene3D" id="1.20.58.60">
    <property type="match status" value="3"/>
</dbReference>
<dbReference type="PROSITE" id="PS50021">
    <property type="entry name" value="CH"/>
    <property type="match status" value="1"/>
</dbReference>
<dbReference type="InterPro" id="IPR018159">
    <property type="entry name" value="Spectrin/alpha-actinin"/>
</dbReference>
<feature type="compositionally biased region" description="Basic residues" evidence="3">
    <location>
        <begin position="1"/>
        <end position="11"/>
    </location>
</feature>
<dbReference type="CDD" id="cd00176">
    <property type="entry name" value="SPEC"/>
    <property type="match status" value="1"/>
</dbReference>
<gene>
    <name evidence="6" type="primary">LOC109476643</name>
</gene>
<dbReference type="Pfam" id="PF00435">
    <property type="entry name" value="Spectrin"/>
    <property type="match status" value="1"/>
</dbReference>